<dbReference type="InterPro" id="IPR002110">
    <property type="entry name" value="Ankyrin_rpt"/>
</dbReference>
<dbReference type="GeneID" id="81363700"/>
<dbReference type="Proteomes" id="UP001147747">
    <property type="component" value="Unassembled WGS sequence"/>
</dbReference>
<reference evidence="4" key="2">
    <citation type="journal article" date="2023" name="IMA Fungus">
        <title>Comparative genomic study of the Penicillium genus elucidates a diverse pangenome and 15 lateral gene transfer events.</title>
        <authorList>
            <person name="Petersen C."/>
            <person name="Sorensen T."/>
            <person name="Nielsen M.R."/>
            <person name="Sondergaard T.E."/>
            <person name="Sorensen J.L."/>
            <person name="Fitzpatrick D.A."/>
            <person name="Frisvad J.C."/>
            <person name="Nielsen K.L."/>
        </authorList>
    </citation>
    <scope>NUCLEOTIDE SEQUENCE</scope>
    <source>
        <strain evidence="4">IBT 29677</strain>
    </source>
</reference>
<dbReference type="Gene3D" id="1.25.40.20">
    <property type="entry name" value="Ankyrin repeat-containing domain"/>
    <property type="match status" value="2"/>
</dbReference>
<name>A0A9W9WCI5_9EURO</name>
<organism evidence="4 5">
    <name type="scientific">Penicillium cosmopolitanum</name>
    <dbReference type="NCBI Taxonomy" id="1131564"/>
    <lineage>
        <taxon>Eukaryota</taxon>
        <taxon>Fungi</taxon>
        <taxon>Dikarya</taxon>
        <taxon>Ascomycota</taxon>
        <taxon>Pezizomycotina</taxon>
        <taxon>Eurotiomycetes</taxon>
        <taxon>Eurotiomycetidae</taxon>
        <taxon>Eurotiales</taxon>
        <taxon>Aspergillaceae</taxon>
        <taxon>Penicillium</taxon>
    </lineage>
</organism>
<keyword evidence="1" id="KW-0677">Repeat</keyword>
<feature type="repeat" description="ANK" evidence="3">
    <location>
        <begin position="110"/>
        <end position="133"/>
    </location>
</feature>
<dbReference type="AlphaFoldDB" id="A0A9W9WCI5"/>
<evidence type="ECO:0000256" key="2">
    <source>
        <dbReference type="ARBA" id="ARBA00023043"/>
    </source>
</evidence>
<dbReference type="InterPro" id="IPR036770">
    <property type="entry name" value="Ankyrin_rpt-contain_sf"/>
</dbReference>
<dbReference type="Pfam" id="PF12796">
    <property type="entry name" value="Ank_2"/>
    <property type="match status" value="3"/>
</dbReference>
<evidence type="ECO:0000313" key="4">
    <source>
        <dbReference type="EMBL" id="KAJ5414975.1"/>
    </source>
</evidence>
<reference evidence="4" key="1">
    <citation type="submission" date="2022-12" db="EMBL/GenBank/DDBJ databases">
        <authorList>
            <person name="Petersen C."/>
        </authorList>
    </citation>
    <scope>NUCLEOTIDE SEQUENCE</scope>
    <source>
        <strain evidence="4">IBT 29677</strain>
    </source>
</reference>
<evidence type="ECO:0000256" key="3">
    <source>
        <dbReference type="PROSITE-ProRule" id="PRU00023"/>
    </source>
</evidence>
<keyword evidence="5" id="KW-1185">Reference proteome</keyword>
<dbReference type="PROSITE" id="PS50088">
    <property type="entry name" value="ANK_REPEAT"/>
    <property type="match status" value="5"/>
</dbReference>
<evidence type="ECO:0000256" key="1">
    <source>
        <dbReference type="ARBA" id="ARBA00022737"/>
    </source>
</evidence>
<gene>
    <name evidence="4" type="ORF">N7509_000073</name>
</gene>
<dbReference type="RefSeq" id="XP_056494821.1">
    <property type="nucleotide sequence ID" value="XM_056624720.1"/>
</dbReference>
<dbReference type="PROSITE" id="PS50297">
    <property type="entry name" value="ANK_REP_REGION"/>
    <property type="match status" value="4"/>
</dbReference>
<accession>A0A9W9WCI5</accession>
<dbReference type="SUPFAM" id="SSF48403">
    <property type="entry name" value="Ankyrin repeat"/>
    <property type="match status" value="1"/>
</dbReference>
<feature type="repeat" description="ANK" evidence="3">
    <location>
        <begin position="144"/>
        <end position="177"/>
    </location>
</feature>
<keyword evidence="2 3" id="KW-0040">ANK repeat</keyword>
<evidence type="ECO:0000313" key="5">
    <source>
        <dbReference type="Proteomes" id="UP001147747"/>
    </source>
</evidence>
<feature type="repeat" description="ANK" evidence="3">
    <location>
        <begin position="76"/>
        <end position="108"/>
    </location>
</feature>
<proteinExistence type="predicted"/>
<dbReference type="SMART" id="SM00248">
    <property type="entry name" value="ANK"/>
    <property type="match status" value="7"/>
</dbReference>
<sequence>MKVNLPDENNQTPVFYAIRHGHIRSLRALLTDYRIDVNWRDRTDTTPISLAAALGFANKVGVLCTSGADIGIQDQEEQISLHHAARFGHHLVIRVLLSYGIDIINSNDHFGDTPLHHAARNGRILVTRELLKRPTLYLHGANKKGETPLHLAARFGHHLIISVLLLHDRTLANVKNHNEDTALHEAASSGHTSAVYELLRYETTSINEENSAGAKPLHLAILHHHLGIVQLLLNKRSGYNLHRSPSRGWKLLGHFFLVSQV</sequence>
<feature type="repeat" description="ANK" evidence="3">
    <location>
        <begin position="178"/>
        <end position="211"/>
    </location>
</feature>
<comment type="caution">
    <text evidence="4">The sequence shown here is derived from an EMBL/GenBank/DDBJ whole genome shotgun (WGS) entry which is preliminary data.</text>
</comment>
<protein>
    <submittedName>
        <fullName evidence="4">Uncharacterized protein</fullName>
    </submittedName>
</protein>
<dbReference type="OrthoDB" id="4369876at2759"/>
<feature type="repeat" description="ANK" evidence="3">
    <location>
        <begin position="212"/>
        <end position="244"/>
    </location>
</feature>
<dbReference type="PANTHER" id="PTHR24198">
    <property type="entry name" value="ANKYRIN REPEAT AND PROTEIN KINASE DOMAIN-CONTAINING PROTEIN"/>
    <property type="match status" value="1"/>
</dbReference>
<dbReference type="PANTHER" id="PTHR24198:SF165">
    <property type="entry name" value="ANKYRIN REPEAT-CONTAINING PROTEIN-RELATED"/>
    <property type="match status" value="1"/>
</dbReference>
<dbReference type="EMBL" id="JAPZBU010000001">
    <property type="protein sequence ID" value="KAJ5414975.1"/>
    <property type="molecule type" value="Genomic_DNA"/>
</dbReference>